<protein>
    <submittedName>
        <fullName evidence="3">Uncharacterized protein</fullName>
    </submittedName>
</protein>
<dbReference type="RefSeq" id="XP_049181340.1">
    <property type="nucleotide sequence ID" value="XM_049322755.1"/>
</dbReference>
<dbReference type="Pfam" id="PF13855">
    <property type="entry name" value="LRR_8"/>
    <property type="match status" value="1"/>
</dbReference>
<keyword evidence="2" id="KW-0677">Repeat</keyword>
<dbReference type="AlphaFoldDB" id="A0AAI9T066"/>
<dbReference type="GeneID" id="73379230"/>
<keyword evidence="4" id="KW-1185">Reference proteome</keyword>
<name>A0AAI9T066_9ASCO</name>
<dbReference type="InterPro" id="IPR001611">
    <property type="entry name" value="Leu-rich_rpt"/>
</dbReference>
<dbReference type="SUPFAM" id="SSF52058">
    <property type="entry name" value="L domain-like"/>
    <property type="match status" value="2"/>
</dbReference>
<evidence type="ECO:0000313" key="4">
    <source>
        <dbReference type="Proteomes" id="UP001202479"/>
    </source>
</evidence>
<dbReference type="InterPro" id="IPR032675">
    <property type="entry name" value="LRR_dom_sf"/>
</dbReference>
<dbReference type="PROSITE" id="PS51450">
    <property type="entry name" value="LRR"/>
    <property type="match status" value="1"/>
</dbReference>
<keyword evidence="1" id="KW-0433">Leucine-rich repeat</keyword>
<dbReference type="Proteomes" id="UP001202479">
    <property type="component" value="Unassembled WGS sequence"/>
</dbReference>
<dbReference type="InterPro" id="IPR050333">
    <property type="entry name" value="SLRP"/>
</dbReference>
<dbReference type="EMBL" id="JAHUZD010000028">
    <property type="protein sequence ID" value="KAI3405595.2"/>
    <property type="molecule type" value="Genomic_DNA"/>
</dbReference>
<accession>A0AAI9T066</accession>
<proteinExistence type="predicted"/>
<organism evidence="3 4">
    <name type="scientific">Candida oxycetoniae</name>
    <dbReference type="NCBI Taxonomy" id="497107"/>
    <lineage>
        <taxon>Eukaryota</taxon>
        <taxon>Fungi</taxon>
        <taxon>Dikarya</taxon>
        <taxon>Ascomycota</taxon>
        <taxon>Saccharomycotina</taxon>
        <taxon>Pichiomycetes</taxon>
        <taxon>Debaryomycetaceae</taxon>
        <taxon>Candida/Lodderomyces clade</taxon>
        <taxon>Candida</taxon>
    </lineage>
</organism>
<sequence length="813" mass="94207">MSLSSVSKSQRDSDSDISKTTYKISLDLYPQEILDEIVKLAGLENLIQLISSIQFLEDNTRLQNSIDKLILQYDGRIQYNNRIKRPSFMHMYLRTPSFIEKKNLLLLRNYLHFISLQDYCIYRKIKTTLTIAYYFWTFAEVVNLFDLMDKLSSSGIVHYQVDFEFGQEFLYLIDFQQIIDQLEWKCGQTVKTMILTNCQKQSNMCRLDLQNLWLTDCAVMKFRKECLVKLHLSPSFRSGKDTFSLKFIPPSMEYLYLNNNVTILGGDDNIVYSLPSLKSMNLDDGLLEHWSVTDIVKLFKGTLSAGHLERISYTPSPHSSTRETKAYSVEHEVIELLNQHQQLKILHSLHLTLFSGRSIPHLWNLPNLTELSISVVNNESKIINRLEFPQTVRDLNLNYCNIEDLSILFDKFPLGLQKLNLADNSINWSLITPNFAKFEKLKYLRLFNTHIGSNIINFTFPDSLEQLSLEVNQIESIDEVKFPKNLINLGIGSNKLKTIYKPRFPQTIKTVHLTENLLKKVDLSTNDRGQPLQIEILYLNYNRLNDIKSLKLPTTLKILNLNSCFIRTIEDYEFAPSIEELSIMGCNLLSIDKVTFGAGSKLKYCCLSQNEISKLNGISFPQSVENINLSRNRLTQIPQCLQCLQNVKYLNLSTNKIRSAAYKFQTSSIETLDLSYNSIKKLRLRFPRHPPYSNLVSLNLSWNELSHFDNFSIDGNVHVHILEIDLSCNKNLSIQSIKEYEKFAPPTLQYLMFETINNKNIYGGPIGYKYAYTCIKKEAEFKIIQGTPKQYKSRVDQFRPLLIRKKIDYPSVS</sequence>
<dbReference type="Gene3D" id="3.80.10.10">
    <property type="entry name" value="Ribonuclease Inhibitor"/>
    <property type="match status" value="2"/>
</dbReference>
<reference evidence="3" key="1">
    <citation type="journal article" date="2022" name="DNA Res.">
        <title>Genome analysis of five recently described species of the CUG-Ser clade uncovers Candida theae as a new hybrid lineage with pathogenic potential in the Candida parapsilosis species complex.</title>
        <authorList>
            <person name="Mixao V."/>
            <person name="Del Olmo V."/>
            <person name="Hegedusova E."/>
            <person name="Saus E."/>
            <person name="Pryszcz L."/>
            <person name="Cillingova A."/>
            <person name="Nosek J."/>
            <person name="Gabaldon T."/>
        </authorList>
    </citation>
    <scope>NUCLEOTIDE SEQUENCE</scope>
    <source>
        <strain evidence="3">CBS 10844</strain>
    </source>
</reference>
<gene>
    <name evidence="3" type="ORF">KGF56_001613</name>
</gene>
<evidence type="ECO:0000256" key="2">
    <source>
        <dbReference type="ARBA" id="ARBA00022737"/>
    </source>
</evidence>
<comment type="caution">
    <text evidence="3">The sequence shown here is derived from an EMBL/GenBank/DDBJ whole genome shotgun (WGS) entry which is preliminary data.</text>
</comment>
<dbReference type="SMART" id="SM00365">
    <property type="entry name" value="LRR_SD22"/>
    <property type="match status" value="5"/>
</dbReference>
<dbReference type="PANTHER" id="PTHR45712:SF22">
    <property type="entry name" value="INSULIN-LIKE GROWTH FACTOR-BINDING PROTEIN COMPLEX ACID LABILE SUBUNIT"/>
    <property type="match status" value="1"/>
</dbReference>
<evidence type="ECO:0000256" key="1">
    <source>
        <dbReference type="ARBA" id="ARBA00022614"/>
    </source>
</evidence>
<evidence type="ECO:0000313" key="3">
    <source>
        <dbReference type="EMBL" id="KAI3405595.2"/>
    </source>
</evidence>
<dbReference type="PANTHER" id="PTHR45712">
    <property type="entry name" value="AGAP008170-PA"/>
    <property type="match status" value="1"/>
</dbReference>